<reference evidence="2" key="1">
    <citation type="submission" date="2021-02" db="EMBL/GenBank/DDBJ databases">
        <authorList>
            <person name="Nowell W R."/>
        </authorList>
    </citation>
    <scope>NUCLEOTIDE SEQUENCE</scope>
</reference>
<evidence type="ECO:0000313" key="2">
    <source>
        <dbReference type="EMBL" id="CAF4971543.1"/>
    </source>
</evidence>
<organism evidence="2 3">
    <name type="scientific">Rotaria magnacalcarata</name>
    <dbReference type="NCBI Taxonomy" id="392030"/>
    <lineage>
        <taxon>Eukaryota</taxon>
        <taxon>Metazoa</taxon>
        <taxon>Spiralia</taxon>
        <taxon>Gnathifera</taxon>
        <taxon>Rotifera</taxon>
        <taxon>Eurotatoria</taxon>
        <taxon>Bdelloidea</taxon>
        <taxon>Philodinida</taxon>
        <taxon>Philodinidae</taxon>
        <taxon>Rotaria</taxon>
    </lineage>
</organism>
<feature type="coiled-coil region" evidence="1">
    <location>
        <begin position="1"/>
        <end position="35"/>
    </location>
</feature>
<gene>
    <name evidence="2" type="ORF">SMN809_LOCUS55190</name>
</gene>
<evidence type="ECO:0000313" key="3">
    <source>
        <dbReference type="Proteomes" id="UP000676336"/>
    </source>
</evidence>
<dbReference type="Proteomes" id="UP000676336">
    <property type="component" value="Unassembled WGS sequence"/>
</dbReference>
<name>A0A8S3DG53_9BILA</name>
<keyword evidence="1" id="KW-0175">Coiled coil</keyword>
<protein>
    <submittedName>
        <fullName evidence="2">Uncharacterized protein</fullName>
    </submittedName>
</protein>
<accession>A0A8S3DG53</accession>
<dbReference type="AlphaFoldDB" id="A0A8S3DG53"/>
<feature type="non-terminal residue" evidence="2">
    <location>
        <position position="1"/>
    </location>
</feature>
<proteinExistence type="predicted"/>
<dbReference type="EMBL" id="CAJOBI010194380">
    <property type="protein sequence ID" value="CAF4971543.1"/>
    <property type="molecule type" value="Genomic_DNA"/>
</dbReference>
<comment type="caution">
    <text evidence="2">The sequence shown here is derived from an EMBL/GenBank/DDBJ whole genome shotgun (WGS) entry which is preliminary data.</text>
</comment>
<evidence type="ECO:0000256" key="1">
    <source>
        <dbReference type="SAM" id="Coils"/>
    </source>
</evidence>
<sequence length="43" mass="5184">MLELKDEINDLTEKLRQVNIEKRNVEDDRDNVVKQMEITNIKL</sequence>